<keyword evidence="1" id="KW-0812">Transmembrane</keyword>
<gene>
    <name evidence="3" type="ORF">AVT10_03835</name>
</gene>
<protein>
    <submittedName>
        <fullName evidence="3">Mammalian cell entry protein</fullName>
    </submittedName>
</protein>
<dbReference type="PANTHER" id="PTHR36698">
    <property type="entry name" value="BLL5892 PROTEIN"/>
    <property type="match status" value="1"/>
</dbReference>
<organism evidence="3 4">
    <name type="scientific">Sphingomonas hankookensis</name>
    <dbReference type="NCBI Taxonomy" id="563996"/>
    <lineage>
        <taxon>Bacteria</taxon>
        <taxon>Pseudomonadati</taxon>
        <taxon>Pseudomonadota</taxon>
        <taxon>Alphaproteobacteria</taxon>
        <taxon>Sphingomonadales</taxon>
        <taxon>Sphingomonadaceae</taxon>
        <taxon>Sphingomonas</taxon>
    </lineage>
</organism>
<sequence length="322" mass="33783">METRSNHVLVGAVVLILLVMLALFTVWLARIGGGREKEYDVFFKQAVDGLAKGSPVSFSGVPVGQVEDIALWPKDPQFVRVRLKVKDETPVLLGTTATIVGSFTGVSTITLDGAVRGAPPIACPETNPEQQCPMGVPVIPPKAGGVAALLSSAPQLLERVTTLTERLADVLSDRNQNSIAAILDSTNRLTDALADRGPEIAATLAETRIAIQRAGVASQQIGELAATTNGVLANDIQPTIQQLNRTIASAQKSADTLNEAIGDAKPGLQAFSKQTIPQVNQLVGDLRAMTGALASVAEKVDQGGATALVGRSKLPDYDPKKK</sequence>
<dbReference type="RefSeq" id="WP_066691728.1">
    <property type="nucleotide sequence ID" value="NZ_CP117025.1"/>
</dbReference>
<dbReference type="PANTHER" id="PTHR36698:SF2">
    <property type="entry name" value="MCE_MLAD DOMAIN-CONTAINING PROTEIN"/>
    <property type="match status" value="1"/>
</dbReference>
<dbReference type="InterPro" id="IPR003399">
    <property type="entry name" value="Mce/MlaD"/>
</dbReference>
<name>A0ABR5Y9I3_9SPHN</name>
<feature type="domain" description="Mce/MlaD" evidence="2">
    <location>
        <begin position="37"/>
        <end position="111"/>
    </location>
</feature>
<evidence type="ECO:0000313" key="3">
    <source>
        <dbReference type="EMBL" id="KZE11398.1"/>
    </source>
</evidence>
<dbReference type="Proteomes" id="UP000076609">
    <property type="component" value="Unassembled WGS sequence"/>
</dbReference>
<evidence type="ECO:0000259" key="2">
    <source>
        <dbReference type="Pfam" id="PF02470"/>
    </source>
</evidence>
<feature type="transmembrane region" description="Helical" evidence="1">
    <location>
        <begin position="6"/>
        <end position="29"/>
    </location>
</feature>
<keyword evidence="1" id="KW-0472">Membrane</keyword>
<reference evidence="4" key="1">
    <citation type="submission" date="2016-01" db="EMBL/GenBank/DDBJ databases">
        <title>Draft genome of Chromobacterium sp. F49.</title>
        <authorList>
            <person name="Hong K.W."/>
        </authorList>
    </citation>
    <scope>NUCLEOTIDE SEQUENCE [LARGE SCALE GENOMIC DNA]</scope>
    <source>
        <strain evidence="4">CN3</strain>
    </source>
</reference>
<dbReference type="EMBL" id="LQQO01000034">
    <property type="protein sequence ID" value="KZE11398.1"/>
    <property type="molecule type" value="Genomic_DNA"/>
</dbReference>
<accession>A0ABR5Y9I3</accession>
<proteinExistence type="predicted"/>
<keyword evidence="4" id="KW-1185">Reference proteome</keyword>
<keyword evidence="1" id="KW-1133">Transmembrane helix</keyword>
<evidence type="ECO:0000313" key="4">
    <source>
        <dbReference type="Proteomes" id="UP000076609"/>
    </source>
</evidence>
<comment type="caution">
    <text evidence="3">The sequence shown here is derived from an EMBL/GenBank/DDBJ whole genome shotgun (WGS) entry which is preliminary data.</text>
</comment>
<evidence type="ECO:0000256" key="1">
    <source>
        <dbReference type="SAM" id="Phobius"/>
    </source>
</evidence>
<dbReference type="Pfam" id="PF02470">
    <property type="entry name" value="MlaD"/>
    <property type="match status" value="1"/>
</dbReference>